<dbReference type="Gramene" id="EFJ22500">
    <property type="protein sequence ID" value="EFJ22500"/>
    <property type="gene ID" value="SELMODRAFT_416308"/>
</dbReference>
<dbReference type="EMBL" id="GL377595">
    <property type="protein sequence ID" value="EFJ22500.1"/>
    <property type="molecule type" value="Genomic_DNA"/>
</dbReference>
<sequence>MALMFLMNQVLRVRPLTIEMFLRSTLYKYMRLIDPNWRHVYNMMLSREFLCYAVIYGATHYIVAYELSTTKQAHAILNTYTWVVRHFSRPKQLRSDNAFKHNEVEVDIVNC</sequence>
<organism evidence="2">
    <name type="scientific">Selaginella moellendorffii</name>
    <name type="common">Spikemoss</name>
    <dbReference type="NCBI Taxonomy" id="88036"/>
    <lineage>
        <taxon>Eukaryota</taxon>
        <taxon>Viridiplantae</taxon>
        <taxon>Streptophyta</taxon>
        <taxon>Embryophyta</taxon>
        <taxon>Tracheophyta</taxon>
        <taxon>Lycopodiopsida</taxon>
        <taxon>Selaginellales</taxon>
        <taxon>Selaginellaceae</taxon>
        <taxon>Selaginella</taxon>
    </lineage>
</organism>
<protein>
    <submittedName>
        <fullName evidence="1">Uncharacterized protein</fullName>
    </submittedName>
</protein>
<evidence type="ECO:0000313" key="1">
    <source>
        <dbReference type="EMBL" id="EFJ22500.1"/>
    </source>
</evidence>
<accession>D8RYV9</accession>
<name>D8RYV9_SELML</name>
<dbReference type="Proteomes" id="UP000001514">
    <property type="component" value="Unassembled WGS sequence"/>
</dbReference>
<gene>
    <name evidence="1" type="ORF">SELMODRAFT_416308</name>
</gene>
<dbReference type="KEGG" id="smo:SELMODRAFT_416308"/>
<evidence type="ECO:0000313" key="2">
    <source>
        <dbReference type="Proteomes" id="UP000001514"/>
    </source>
</evidence>
<reference evidence="1 2" key="1">
    <citation type="journal article" date="2011" name="Science">
        <title>The Selaginella genome identifies genetic changes associated with the evolution of vascular plants.</title>
        <authorList>
            <person name="Banks J.A."/>
            <person name="Nishiyama T."/>
            <person name="Hasebe M."/>
            <person name="Bowman J.L."/>
            <person name="Gribskov M."/>
            <person name="dePamphilis C."/>
            <person name="Albert V.A."/>
            <person name="Aono N."/>
            <person name="Aoyama T."/>
            <person name="Ambrose B.A."/>
            <person name="Ashton N.W."/>
            <person name="Axtell M.J."/>
            <person name="Barker E."/>
            <person name="Barker M.S."/>
            <person name="Bennetzen J.L."/>
            <person name="Bonawitz N.D."/>
            <person name="Chapple C."/>
            <person name="Cheng C."/>
            <person name="Correa L.G."/>
            <person name="Dacre M."/>
            <person name="DeBarry J."/>
            <person name="Dreyer I."/>
            <person name="Elias M."/>
            <person name="Engstrom E.M."/>
            <person name="Estelle M."/>
            <person name="Feng L."/>
            <person name="Finet C."/>
            <person name="Floyd S.K."/>
            <person name="Frommer W.B."/>
            <person name="Fujita T."/>
            <person name="Gramzow L."/>
            <person name="Gutensohn M."/>
            <person name="Harholt J."/>
            <person name="Hattori M."/>
            <person name="Heyl A."/>
            <person name="Hirai T."/>
            <person name="Hiwatashi Y."/>
            <person name="Ishikawa M."/>
            <person name="Iwata M."/>
            <person name="Karol K.G."/>
            <person name="Koehler B."/>
            <person name="Kolukisaoglu U."/>
            <person name="Kubo M."/>
            <person name="Kurata T."/>
            <person name="Lalonde S."/>
            <person name="Li K."/>
            <person name="Li Y."/>
            <person name="Litt A."/>
            <person name="Lyons E."/>
            <person name="Manning G."/>
            <person name="Maruyama T."/>
            <person name="Michael T.P."/>
            <person name="Mikami K."/>
            <person name="Miyazaki S."/>
            <person name="Morinaga S."/>
            <person name="Murata T."/>
            <person name="Mueller-Roeber B."/>
            <person name="Nelson D.R."/>
            <person name="Obara M."/>
            <person name="Oguri Y."/>
            <person name="Olmstead R.G."/>
            <person name="Onodera N."/>
            <person name="Petersen B.L."/>
            <person name="Pils B."/>
            <person name="Prigge M."/>
            <person name="Rensing S.A."/>
            <person name="Riano-Pachon D.M."/>
            <person name="Roberts A.W."/>
            <person name="Sato Y."/>
            <person name="Scheller H.V."/>
            <person name="Schulz B."/>
            <person name="Schulz C."/>
            <person name="Shakirov E.V."/>
            <person name="Shibagaki N."/>
            <person name="Shinohara N."/>
            <person name="Shippen D.E."/>
            <person name="Soerensen I."/>
            <person name="Sotooka R."/>
            <person name="Sugimoto N."/>
            <person name="Sugita M."/>
            <person name="Sumikawa N."/>
            <person name="Tanurdzic M."/>
            <person name="Theissen G."/>
            <person name="Ulvskov P."/>
            <person name="Wakazuki S."/>
            <person name="Weng J.K."/>
            <person name="Willats W.W."/>
            <person name="Wipf D."/>
            <person name="Wolf P.G."/>
            <person name="Yang L."/>
            <person name="Zimmer A.D."/>
            <person name="Zhu Q."/>
            <person name="Mitros T."/>
            <person name="Hellsten U."/>
            <person name="Loque D."/>
            <person name="Otillar R."/>
            <person name="Salamov A."/>
            <person name="Schmutz J."/>
            <person name="Shapiro H."/>
            <person name="Lindquist E."/>
            <person name="Lucas S."/>
            <person name="Rokhsar D."/>
            <person name="Grigoriev I.V."/>
        </authorList>
    </citation>
    <scope>NUCLEOTIDE SEQUENCE [LARGE SCALE GENOMIC DNA]</scope>
</reference>
<keyword evidence="2" id="KW-1185">Reference proteome</keyword>
<dbReference type="InParanoid" id="D8RYV9"/>
<proteinExistence type="predicted"/>
<dbReference type="AlphaFoldDB" id="D8RYV9"/>
<dbReference type="HOGENOM" id="CLU_2162770_0_0_1"/>